<evidence type="ECO:0000259" key="15">
    <source>
        <dbReference type="PROSITE" id="PS50222"/>
    </source>
</evidence>
<feature type="region of interest" description="Disordered" evidence="13">
    <location>
        <begin position="1"/>
        <end position="21"/>
    </location>
</feature>
<keyword evidence="9 14" id="KW-1133">Transmembrane helix</keyword>
<keyword evidence="12" id="KW-0407">Ion channel</keyword>
<keyword evidence="8" id="KW-0851">Voltage-gated channel</keyword>
<dbReference type="GO" id="GO:0034702">
    <property type="term" value="C:monoatomic ion channel complex"/>
    <property type="evidence" value="ECO:0007669"/>
    <property type="project" value="UniProtKB-KW"/>
</dbReference>
<comment type="subcellular location">
    <subcellularLocation>
        <location evidence="1">Membrane</location>
        <topology evidence="1">Multi-pass membrane protein</topology>
    </subcellularLocation>
</comment>
<evidence type="ECO:0000256" key="6">
    <source>
        <dbReference type="ARBA" id="ARBA00022737"/>
    </source>
</evidence>
<evidence type="ECO:0000256" key="7">
    <source>
        <dbReference type="ARBA" id="ARBA00022837"/>
    </source>
</evidence>
<gene>
    <name evidence="16" type="ORF">C1SCF055_LOCUS5023</name>
</gene>
<dbReference type="PANTHER" id="PTHR46988:SF2">
    <property type="entry name" value="TWO PORE CALCIUM CHANNEL PROTEIN 1"/>
    <property type="match status" value="1"/>
</dbReference>
<keyword evidence="11 14" id="KW-0472">Membrane</keyword>
<feature type="transmembrane region" description="Helical" evidence="14">
    <location>
        <begin position="238"/>
        <end position="261"/>
    </location>
</feature>
<evidence type="ECO:0000256" key="14">
    <source>
        <dbReference type="SAM" id="Phobius"/>
    </source>
</evidence>
<dbReference type="InterPro" id="IPR044581">
    <property type="entry name" value="TPC1_plant"/>
</dbReference>
<evidence type="ECO:0000313" key="16">
    <source>
        <dbReference type="EMBL" id="CAI3976833.1"/>
    </source>
</evidence>
<feature type="transmembrane region" description="Helical" evidence="14">
    <location>
        <begin position="709"/>
        <end position="733"/>
    </location>
</feature>
<dbReference type="InterPro" id="IPR005821">
    <property type="entry name" value="Ion_trans_dom"/>
</dbReference>
<feature type="transmembrane region" description="Helical" evidence="14">
    <location>
        <begin position="528"/>
        <end position="553"/>
    </location>
</feature>
<comment type="subunit">
    <text evidence="3">Homodimer.</text>
</comment>
<sequence length="2637" mass="296681">MTEKGHASLQLPPTAASTTIDDDVHRHTSQEPLRAAASSRGWTPWRWSWTSWTTRSASQIDMAVIWVTKASKGSTQWTDDGTQRQLSHYRFRKKMKPLTVLIKTIYLGLAFFEIPSWCLNRSRTYCLERQGMYSWGIPELPFQASNAIDIFCLIYLAQCFCHRHWSLGNASRRRCWHVLRILLVLLALVDCGVAVFNTVGIVPGSFRVCRVCRPLILMCATKFLRRTLNRLWLAFLDFWTVLASLALCVIFFVWLGLVIFARSKEGQDHFADWSTSLASLWILFTTANFPDVMIDGYNNLRVSFFFFFFYLVISLYLLNNILLAAVYDAYKVQLRVQLQTFYRKKAHSIERAFRLLATSRVEEVAMTRHARFQDGDGDPLQSDPLGIDFQKWMAFFTAYCAATTGDLRSLRDQQFVQQQAVQTFEALDTDGSGMITKEEFKLVVHVLSDPQVYIPLRPIPEVGSTGWGRHLRKIFKEGLPLCGRRLPWWVLIDLVVLLEIALAFLQTCVFVSPLGGKFNDQPLLPGSVWFRLLTCTTVIFFLDTSLRIVTFGAERYWNRRRLRHRFDVLSISALCAMEIAVCCFHSPPDYLLRTVLALHISRGLCLTQHIQPLRYLAALVAHLVPVYHQLGFLLFLVYYVFATIGVQIFGGQIYEGNPKLDGSAFAEGAYWSLNFNDFPSGLVTLFCLMVVNNWFVVADGFLRVTNKSASIFFVSFFVITNLVVLNILMTLILESSAAVQQELQAKVPDVPDDSADAPQRTWSRGAREFVLQRMLLNDDERLDSIVSGTSGHLRTPTAGRHGRKSVDITSPPGPTVKAACHGAKEKTCDVTMCEKNEGKTGPFHLNEAQDVVETRRPDFKRFMEEKEAFFAASHRRLQEDVATEDVVDIQYSNLTWIPPLDQSPPGAFGGACLYAGANYTSWRIHTDKNMTDNSARLRVVRPNLQTPGAPAGHCLIEEYNFIDVVPPLDGSVTFRAQLTEVWYTGGISFSQGGQVQLCLSPLGTFADPVLRALGDAALVPDGYTEWRILGAMDSCPSGPGCLSMRRFFCFLPHTYYTRYVQTDLECDMFLQATSSPLLYSRMAVMDDVQCGRRTGMAMLPNFQNRWERIVDPISLIELGETRSDQTLGFHYLLCFCPAFDASEGIFPVIDGVCGQFDDFVQQVGVVDGLMTTFLNVDFVVVEQIVPMTRFTIRVDCGGGFDSCDDNDFSSIKVIPRSWSATRSSIGYMHWNTSNTCPEAIETTQWYSPVNCQEDGSRTAENCKASGGSNMTDKVFGYNEIKFLPKVDADNAGVAQFFDICFVHKDPGVDGLNIRSFEPYSDAAMQETTRTFFKVGQLVVEPIWLYGTDGWVMTRPNEIRLGPPDLSRTSNLHGSLLEGYLANGTDPMGPMIKVILEDQTTGSLDAYGCFGFIPNEASVAGVYCSNRSWCTPRATKVGQELVLDGGNPDHRITVLKAGVTSVCYCEAWPADGRERCNRVEDWILVGKFLVSGPRGNQEWTLDTGMIQSLEVEGWGLRETNTIRILEKGQTCRDEGFLQVANHVKWCSARNKGICVMHAQGTNATSIFDLPGILWRHNSTDPPAYIYLIEQAEDGRGTFLHFPVVPVIRQFDTIVIEENVVPQADHWVRQRDLQRILRGQDTGHQIIEMLNADRTLRIEMVLDPFPQLIFTPPQEGRWYRNNKVKAVLGKCVKKTKCPILKAQRKLGISQFAGVREPKDHKDHLDGERAGEYYALAGFLSFVNPNFLARITLGLTTTAVGHTAPVILSFLTGDNPQYYLPQNSMQLRITFTNSSILAPAFASFEEELVTNMTYADQMHEASQSVCGRLFLELYTDLEMGFPVPVGCYVDTNRYGSEGRVIAIYVLFEALNGLKSQTSYTIVMNAKLQVPMSLEDYAALEEHLLEVVTLDDIKLKPEGVVDVGYVNPDKPMQRSADRTNTSTDMRWYQGGYGGIYLQNFAVNDILDAPKPATEDAVLNVQDMAALDELGLSFVIRGEDTGRIVQSSLLRIYLWPLTIWDFDIRQQCQANCQPHYATSATSTVDCKLESAMSLCEDFVPPLQQQWVDTRGRDCTWYAQPGLCNTDGEFYTPSHGYSALYSCCVCEGGVRSNANVVRLRLPNRMDPAFTSEVMHTIRFYQARPLPKRGFFPMRMGAQISTPNDGYPDYTTVAGRMVQFLPPQASYASVVGSLVGVEGWGNLRQFNSDPVWNNMYIRLQMPLTLRGVEGDDLHSLWRSTGSFEVVLPPGYKCLHAERAVGPMDGDNEVRMPWLPIVSPQGKGLLPGANVREGGNTSAPGVIWPTGDWEFEDNKCIFYLTPDMTLYDRQRLYLYIWALNPTRPMPRDDPENVWQINFRSAGDWGIPDNHKMPCQPYLPPFCNDTGELYWVNPFSFPMLFRDYSLMYPNYTDVEQSLGPYNFTVPSGEDQYFVTNFAVLGVLRQTIAQPPSLVLGSRTSMQLWFVAELGAERDGFVAVHSPGGFDFSNPCSARDLPQEYYSSFGPPGAVVPQRVWPLEDMGDCNLGPPPSWHPNGNYAMIKVAGSVIADRLYGFEIDIDFPQIFLTQNHSDEYWAFHISVVDGFGFGRDSTYISASFQPDVEGPWDFYQILPMVNPIPIGLDMRGTLAVASWCHGRDLVSEFDEL</sequence>
<organism evidence="16">
    <name type="scientific">Cladocopium goreaui</name>
    <dbReference type="NCBI Taxonomy" id="2562237"/>
    <lineage>
        <taxon>Eukaryota</taxon>
        <taxon>Sar</taxon>
        <taxon>Alveolata</taxon>
        <taxon>Dinophyceae</taxon>
        <taxon>Suessiales</taxon>
        <taxon>Symbiodiniaceae</taxon>
        <taxon>Cladocopium</taxon>
    </lineage>
</organism>
<dbReference type="Proteomes" id="UP001152797">
    <property type="component" value="Unassembled WGS sequence"/>
</dbReference>
<keyword evidence="7" id="KW-0106">Calcium</keyword>
<dbReference type="GO" id="GO:0005245">
    <property type="term" value="F:voltage-gated calcium channel activity"/>
    <property type="evidence" value="ECO:0007669"/>
    <property type="project" value="InterPro"/>
</dbReference>
<evidence type="ECO:0000256" key="4">
    <source>
        <dbReference type="ARBA" id="ARBA00022448"/>
    </source>
</evidence>
<dbReference type="Gene3D" id="1.10.287.70">
    <property type="match status" value="2"/>
</dbReference>
<evidence type="ECO:0000256" key="10">
    <source>
        <dbReference type="ARBA" id="ARBA00023065"/>
    </source>
</evidence>
<keyword evidence="6" id="KW-0677">Repeat</keyword>
<feature type="region of interest" description="Disordered" evidence="13">
    <location>
        <begin position="787"/>
        <end position="818"/>
    </location>
</feature>
<dbReference type="SUPFAM" id="SSF81324">
    <property type="entry name" value="Voltage-gated potassium channels"/>
    <property type="match status" value="2"/>
</dbReference>
<name>A0A9P1FHY6_9DINO</name>
<dbReference type="SUPFAM" id="SSF47473">
    <property type="entry name" value="EF-hand"/>
    <property type="match status" value="1"/>
</dbReference>
<evidence type="ECO:0000313" key="18">
    <source>
        <dbReference type="EMBL" id="CAL4764145.1"/>
    </source>
</evidence>
<keyword evidence="19" id="KW-1185">Reference proteome</keyword>
<feature type="transmembrane region" description="Helical" evidence="14">
    <location>
        <begin position="273"/>
        <end position="290"/>
    </location>
</feature>
<keyword evidence="5 14" id="KW-0812">Transmembrane</keyword>
<feature type="transmembrane region" description="Helical" evidence="14">
    <location>
        <begin position="488"/>
        <end position="516"/>
    </location>
</feature>
<dbReference type="InterPro" id="IPR002048">
    <property type="entry name" value="EF_hand_dom"/>
</dbReference>
<evidence type="ECO:0000256" key="3">
    <source>
        <dbReference type="ARBA" id="ARBA00011738"/>
    </source>
</evidence>
<feature type="transmembrane region" description="Helical" evidence="14">
    <location>
        <begin position="178"/>
        <end position="196"/>
    </location>
</feature>
<evidence type="ECO:0000256" key="1">
    <source>
        <dbReference type="ARBA" id="ARBA00004141"/>
    </source>
</evidence>
<feature type="transmembrane region" description="Helical" evidence="14">
    <location>
        <begin position="140"/>
        <end position="157"/>
    </location>
</feature>
<dbReference type="EMBL" id="CAMXCT030000300">
    <property type="protein sequence ID" value="CAL4764145.1"/>
    <property type="molecule type" value="Genomic_DNA"/>
</dbReference>
<reference evidence="16" key="1">
    <citation type="submission" date="2022-10" db="EMBL/GenBank/DDBJ databases">
        <authorList>
            <person name="Chen Y."/>
            <person name="Dougan E. K."/>
            <person name="Chan C."/>
            <person name="Rhodes N."/>
            <person name="Thang M."/>
        </authorList>
    </citation>
    <scope>NUCLEOTIDE SEQUENCE</scope>
</reference>
<dbReference type="EMBL" id="CAMXCT020000300">
    <property type="protein sequence ID" value="CAL1130208.1"/>
    <property type="molecule type" value="Genomic_DNA"/>
</dbReference>
<proteinExistence type="inferred from homology"/>
<dbReference type="PANTHER" id="PTHR46988">
    <property type="entry name" value="TWO PORE CALCIUM CHANNEL PROTEIN 1"/>
    <property type="match status" value="1"/>
</dbReference>
<dbReference type="GO" id="GO:0005509">
    <property type="term" value="F:calcium ion binding"/>
    <property type="evidence" value="ECO:0007669"/>
    <property type="project" value="InterPro"/>
</dbReference>
<evidence type="ECO:0000313" key="19">
    <source>
        <dbReference type="Proteomes" id="UP001152797"/>
    </source>
</evidence>
<dbReference type="EMBL" id="CAMXCT010000300">
    <property type="protein sequence ID" value="CAI3976833.1"/>
    <property type="molecule type" value="Genomic_DNA"/>
</dbReference>
<dbReference type="PROSITE" id="PS00018">
    <property type="entry name" value="EF_HAND_1"/>
    <property type="match status" value="1"/>
</dbReference>
<feature type="domain" description="EF-hand" evidence="15">
    <location>
        <begin position="415"/>
        <end position="450"/>
    </location>
</feature>
<evidence type="ECO:0000256" key="8">
    <source>
        <dbReference type="ARBA" id="ARBA00022882"/>
    </source>
</evidence>
<dbReference type="Gene3D" id="1.10.238.10">
    <property type="entry name" value="EF-hand"/>
    <property type="match status" value="1"/>
</dbReference>
<feature type="transmembrane region" description="Helical" evidence="14">
    <location>
        <begin position="632"/>
        <end position="654"/>
    </location>
</feature>
<dbReference type="InterPro" id="IPR011992">
    <property type="entry name" value="EF-hand-dom_pair"/>
</dbReference>
<feature type="transmembrane region" description="Helical" evidence="14">
    <location>
        <begin position="678"/>
        <end position="697"/>
    </location>
</feature>
<evidence type="ECO:0000313" key="17">
    <source>
        <dbReference type="EMBL" id="CAL1130208.1"/>
    </source>
</evidence>
<evidence type="ECO:0000256" key="2">
    <source>
        <dbReference type="ARBA" id="ARBA00009286"/>
    </source>
</evidence>
<dbReference type="PROSITE" id="PS50222">
    <property type="entry name" value="EF_HAND_2"/>
    <property type="match status" value="1"/>
</dbReference>
<comment type="similarity">
    <text evidence="2">Belongs to the calcium channel alpha-1 subunit (TC 1.A.1.11) family. Two pore calcium channel subfamily.</text>
</comment>
<dbReference type="OrthoDB" id="449047at2759"/>
<evidence type="ECO:0000256" key="13">
    <source>
        <dbReference type="SAM" id="MobiDB-lite"/>
    </source>
</evidence>
<evidence type="ECO:0000256" key="12">
    <source>
        <dbReference type="ARBA" id="ARBA00023303"/>
    </source>
</evidence>
<evidence type="ECO:0000256" key="9">
    <source>
        <dbReference type="ARBA" id="ARBA00022989"/>
    </source>
</evidence>
<evidence type="ECO:0000256" key="11">
    <source>
        <dbReference type="ARBA" id="ARBA00023136"/>
    </source>
</evidence>
<dbReference type="Pfam" id="PF13202">
    <property type="entry name" value="EF-hand_5"/>
    <property type="match status" value="1"/>
</dbReference>
<reference evidence="17" key="2">
    <citation type="submission" date="2024-04" db="EMBL/GenBank/DDBJ databases">
        <authorList>
            <person name="Chen Y."/>
            <person name="Shah S."/>
            <person name="Dougan E. K."/>
            <person name="Thang M."/>
            <person name="Chan C."/>
        </authorList>
    </citation>
    <scope>NUCLEOTIDE SEQUENCE [LARGE SCALE GENOMIC DNA]</scope>
</reference>
<feature type="transmembrane region" description="Helical" evidence="14">
    <location>
        <begin position="302"/>
        <end position="327"/>
    </location>
</feature>
<comment type="caution">
    <text evidence="16">The sequence shown here is derived from an EMBL/GenBank/DDBJ whole genome shotgun (WGS) entry which is preliminary data.</text>
</comment>
<dbReference type="InterPro" id="IPR018247">
    <property type="entry name" value="EF_Hand_1_Ca_BS"/>
</dbReference>
<evidence type="ECO:0000256" key="5">
    <source>
        <dbReference type="ARBA" id="ARBA00022692"/>
    </source>
</evidence>
<keyword evidence="4" id="KW-0813">Transport</keyword>
<keyword evidence="10" id="KW-0406">Ion transport</keyword>
<feature type="transmembrane region" description="Helical" evidence="14">
    <location>
        <begin position="100"/>
        <end position="120"/>
    </location>
</feature>
<accession>A0A9P1FHY6</accession>
<dbReference type="Pfam" id="PF00520">
    <property type="entry name" value="Ion_trans"/>
    <property type="match status" value="2"/>
</dbReference>
<protein>
    <submittedName>
        <fullName evidence="18">Two pore calcium channel protein 1</fullName>
    </submittedName>
</protein>